<evidence type="ECO:0000256" key="4">
    <source>
        <dbReference type="ARBA" id="ARBA00022692"/>
    </source>
</evidence>
<organism evidence="10 11">
    <name type="scientific">Sulfurimonas aquatica</name>
    <dbReference type="NCBI Taxonomy" id="2672570"/>
    <lineage>
        <taxon>Bacteria</taxon>
        <taxon>Pseudomonadati</taxon>
        <taxon>Campylobacterota</taxon>
        <taxon>Epsilonproteobacteria</taxon>
        <taxon>Campylobacterales</taxon>
        <taxon>Sulfurimonadaceae</taxon>
        <taxon>Sulfurimonas</taxon>
    </lineage>
</organism>
<dbReference type="GO" id="GO:0044874">
    <property type="term" value="P:lipoprotein localization to outer membrane"/>
    <property type="evidence" value="ECO:0007669"/>
    <property type="project" value="TreeGrafter"/>
</dbReference>
<evidence type="ECO:0000256" key="3">
    <source>
        <dbReference type="ARBA" id="ARBA00022475"/>
    </source>
</evidence>
<proteinExistence type="inferred from homology"/>
<reference evidence="10" key="1">
    <citation type="submission" date="2019-11" db="EMBL/GenBank/DDBJ databases">
        <authorList>
            <person name="Kojima H."/>
        </authorList>
    </citation>
    <scope>NUCLEOTIDE SEQUENCE</scope>
    <source>
        <strain evidence="10">H1576</strain>
    </source>
</reference>
<evidence type="ECO:0000256" key="1">
    <source>
        <dbReference type="ARBA" id="ARBA00004651"/>
    </source>
</evidence>
<dbReference type="Pfam" id="PF02687">
    <property type="entry name" value="FtsX"/>
    <property type="match status" value="1"/>
</dbReference>
<dbReference type="EMBL" id="CP046072">
    <property type="protein sequence ID" value="QSZ42017.1"/>
    <property type="molecule type" value="Genomic_DNA"/>
</dbReference>
<evidence type="ECO:0000256" key="5">
    <source>
        <dbReference type="ARBA" id="ARBA00022989"/>
    </source>
</evidence>
<keyword evidence="5 7" id="KW-1133">Transmembrane helix</keyword>
<name>A0A975B0K4_9BACT</name>
<evidence type="ECO:0000256" key="2">
    <source>
        <dbReference type="ARBA" id="ARBA00005236"/>
    </source>
</evidence>
<feature type="transmembrane region" description="Helical" evidence="7">
    <location>
        <begin position="21"/>
        <end position="41"/>
    </location>
</feature>
<keyword evidence="3" id="KW-1003">Cell membrane</keyword>
<dbReference type="InterPro" id="IPR025857">
    <property type="entry name" value="MacB_PCD"/>
</dbReference>
<evidence type="ECO:0000313" key="11">
    <source>
        <dbReference type="Proteomes" id="UP000671852"/>
    </source>
</evidence>
<protein>
    <submittedName>
        <fullName evidence="10">FtsX-like permease family protein</fullName>
    </submittedName>
</protein>
<dbReference type="Pfam" id="PF12704">
    <property type="entry name" value="MacB_PCD"/>
    <property type="match status" value="1"/>
</dbReference>
<feature type="domain" description="MacB-like periplasmic core" evidence="9">
    <location>
        <begin position="20"/>
        <end position="229"/>
    </location>
</feature>
<evidence type="ECO:0000259" key="9">
    <source>
        <dbReference type="Pfam" id="PF12704"/>
    </source>
</evidence>
<dbReference type="KEGG" id="saqt:GJV85_07810"/>
<dbReference type="Proteomes" id="UP000671852">
    <property type="component" value="Chromosome"/>
</dbReference>
<gene>
    <name evidence="10" type="ORF">GJV85_07810</name>
</gene>
<dbReference type="InterPro" id="IPR051447">
    <property type="entry name" value="Lipoprotein-release_system"/>
</dbReference>
<dbReference type="PANTHER" id="PTHR30489">
    <property type="entry name" value="LIPOPROTEIN-RELEASING SYSTEM TRANSMEMBRANE PROTEIN LOLE"/>
    <property type="match status" value="1"/>
</dbReference>
<dbReference type="PANTHER" id="PTHR30489:SF0">
    <property type="entry name" value="LIPOPROTEIN-RELEASING SYSTEM TRANSMEMBRANE PROTEIN LOLE"/>
    <property type="match status" value="1"/>
</dbReference>
<keyword evidence="11" id="KW-1185">Reference proteome</keyword>
<comment type="subcellular location">
    <subcellularLocation>
        <location evidence="1">Cell membrane</location>
        <topology evidence="1">Multi-pass membrane protein</topology>
    </subcellularLocation>
</comment>
<evidence type="ECO:0000256" key="7">
    <source>
        <dbReference type="SAM" id="Phobius"/>
    </source>
</evidence>
<keyword evidence="6 7" id="KW-0472">Membrane</keyword>
<dbReference type="InterPro" id="IPR003838">
    <property type="entry name" value="ABC3_permease_C"/>
</dbReference>
<evidence type="ECO:0000259" key="8">
    <source>
        <dbReference type="Pfam" id="PF02687"/>
    </source>
</evidence>
<reference evidence="10" key="2">
    <citation type="submission" date="2021-04" db="EMBL/GenBank/DDBJ databases">
        <title>Isolation and characterization of a novel species of the genus Sulfurimonas.</title>
        <authorList>
            <person name="Fukui M."/>
        </authorList>
    </citation>
    <scope>NUCLEOTIDE SEQUENCE</scope>
    <source>
        <strain evidence="10">H1576</strain>
    </source>
</reference>
<evidence type="ECO:0000313" key="10">
    <source>
        <dbReference type="EMBL" id="QSZ42017.1"/>
    </source>
</evidence>
<comment type="similarity">
    <text evidence="2">Belongs to the ABC-4 integral membrane protein family. LolC/E subfamily.</text>
</comment>
<feature type="transmembrane region" description="Helical" evidence="7">
    <location>
        <begin position="308"/>
        <end position="336"/>
    </location>
</feature>
<dbReference type="RefSeq" id="WP_207560834.1">
    <property type="nucleotide sequence ID" value="NZ_CP046072.1"/>
</dbReference>
<sequence length="403" mass="45414">MYSLIFKLAFSNAFLRLNRTILLILMISVSMSMMISIQGLYDGMTLSLIDKSKRSDSGEISVYGNGYRLDKSLSNNIHGYQQLKNELQDMEDIKRLAFRLKADGLISTARKSSFATMIGIDLKEEEKFGKFSEFLVEGELSLGKRDILLSKEVAKNLKVKVGSKIIFSTQDSSGEINAMALKVKALITTNNIALDSSAIYINRERLRKFLSLSNDIITQVAIRSDSETLKELLTQKYNKLDVKSFLELYPMIQQMQDMMLIFNSITFVIVMSVVFIGIMGVMYVSILDRIREFGIMRSIGLSYRLIRLQIFSEAIFLGLAGYLFGALFGFGALYYLHSFGLDLSEFSDGMESFGMSSVIYAQIKIDYFSSTFIAILLASLISVLPARKKIKTMNSIEVTKVET</sequence>
<feature type="transmembrane region" description="Helical" evidence="7">
    <location>
        <begin position="367"/>
        <end position="386"/>
    </location>
</feature>
<dbReference type="GO" id="GO:0098797">
    <property type="term" value="C:plasma membrane protein complex"/>
    <property type="evidence" value="ECO:0007669"/>
    <property type="project" value="TreeGrafter"/>
</dbReference>
<feature type="transmembrane region" description="Helical" evidence="7">
    <location>
        <begin position="260"/>
        <end position="287"/>
    </location>
</feature>
<accession>A0A975B0K4</accession>
<evidence type="ECO:0000256" key="6">
    <source>
        <dbReference type="ARBA" id="ARBA00023136"/>
    </source>
</evidence>
<dbReference type="AlphaFoldDB" id="A0A975B0K4"/>
<keyword evidence="4 7" id="KW-0812">Transmembrane</keyword>
<feature type="domain" description="ABC3 transporter permease C-terminal" evidence="8">
    <location>
        <begin position="265"/>
        <end position="389"/>
    </location>
</feature>